<dbReference type="EMBL" id="BAABUK010000003">
    <property type="protein sequence ID" value="GAA5807886.1"/>
    <property type="molecule type" value="Genomic_DNA"/>
</dbReference>
<dbReference type="Proteomes" id="UP001473302">
    <property type="component" value="Unassembled WGS sequence"/>
</dbReference>
<sequence>MFQRSTTVLIIVFMLACSLMVQAVPIKRHSNSYVPRSAKDTDKLQERGDGLVQTTVWALLAINEGVKSTMNGIENPTVPGSKEDIEASAKNAGTQVGSAIGHAVNAGHLI</sequence>
<gene>
    <name evidence="2" type="ORF">MFLAVUS_001266</name>
</gene>
<feature type="signal peptide" evidence="1">
    <location>
        <begin position="1"/>
        <end position="23"/>
    </location>
</feature>
<feature type="chain" id="PRO_5046147549" evidence="1">
    <location>
        <begin position="24"/>
        <end position="110"/>
    </location>
</feature>
<proteinExistence type="predicted"/>
<evidence type="ECO:0000313" key="2">
    <source>
        <dbReference type="EMBL" id="GAA5807886.1"/>
    </source>
</evidence>
<organism evidence="2 3">
    <name type="scientific">Mucor flavus</name>
    <dbReference type="NCBI Taxonomy" id="439312"/>
    <lineage>
        <taxon>Eukaryota</taxon>
        <taxon>Fungi</taxon>
        <taxon>Fungi incertae sedis</taxon>
        <taxon>Mucoromycota</taxon>
        <taxon>Mucoromycotina</taxon>
        <taxon>Mucoromycetes</taxon>
        <taxon>Mucorales</taxon>
        <taxon>Mucorineae</taxon>
        <taxon>Mucoraceae</taxon>
        <taxon>Mucor</taxon>
    </lineage>
</organism>
<keyword evidence="1" id="KW-0732">Signal</keyword>
<protein>
    <submittedName>
        <fullName evidence="2">Uncharacterized protein</fullName>
    </submittedName>
</protein>
<comment type="caution">
    <text evidence="2">The sequence shown here is derived from an EMBL/GenBank/DDBJ whole genome shotgun (WGS) entry which is preliminary data.</text>
</comment>
<evidence type="ECO:0000313" key="3">
    <source>
        <dbReference type="Proteomes" id="UP001473302"/>
    </source>
</evidence>
<evidence type="ECO:0000256" key="1">
    <source>
        <dbReference type="SAM" id="SignalP"/>
    </source>
</evidence>
<reference evidence="2 3" key="1">
    <citation type="submission" date="2024-04" db="EMBL/GenBank/DDBJ databases">
        <title>genome sequences of Mucor flavus KT1a and Helicostylum pulchrum KT1b strains isolated from the surface of a dry-aged beef.</title>
        <authorList>
            <person name="Toyotome T."/>
            <person name="Hosono M."/>
            <person name="Torimaru M."/>
            <person name="Fukuda K."/>
            <person name="Mikami N."/>
        </authorList>
    </citation>
    <scope>NUCLEOTIDE SEQUENCE [LARGE SCALE GENOMIC DNA]</scope>
    <source>
        <strain evidence="2 3">KT1a</strain>
    </source>
</reference>
<name>A0ABP9YM11_9FUNG</name>
<accession>A0ABP9YM11</accession>
<keyword evidence="3" id="KW-1185">Reference proteome</keyword>
<dbReference type="PROSITE" id="PS51257">
    <property type="entry name" value="PROKAR_LIPOPROTEIN"/>
    <property type="match status" value="1"/>
</dbReference>